<keyword evidence="2" id="KW-0132">Cell division</keyword>
<dbReference type="GO" id="GO:0006281">
    <property type="term" value="P:DNA repair"/>
    <property type="evidence" value="ECO:0007669"/>
    <property type="project" value="TreeGrafter"/>
</dbReference>
<dbReference type="Gene3D" id="1.25.10.10">
    <property type="entry name" value="Leucine-rich Repeat Variant"/>
    <property type="match status" value="2"/>
</dbReference>
<comment type="caution">
    <text evidence="8">The sequence shown here is derived from an EMBL/GenBank/DDBJ whole genome shotgun (WGS) entry which is preliminary data.</text>
</comment>
<dbReference type="GO" id="GO:0000785">
    <property type="term" value="C:chromatin"/>
    <property type="evidence" value="ECO:0007669"/>
    <property type="project" value="TreeGrafter"/>
</dbReference>
<protein>
    <submittedName>
        <fullName evidence="8">PDS5B protein</fullName>
    </submittedName>
</protein>
<dbReference type="InterPro" id="IPR039776">
    <property type="entry name" value="Pds5"/>
</dbReference>
<evidence type="ECO:0000256" key="1">
    <source>
        <dbReference type="ARBA" id="ARBA00004123"/>
    </source>
</evidence>
<evidence type="ECO:0000313" key="9">
    <source>
        <dbReference type="Proteomes" id="UP000603297"/>
    </source>
</evidence>
<feature type="compositionally biased region" description="Polar residues" evidence="7">
    <location>
        <begin position="1355"/>
        <end position="1371"/>
    </location>
</feature>
<dbReference type="Pfam" id="PF20168">
    <property type="entry name" value="PDS5"/>
    <property type="match status" value="1"/>
</dbReference>
<dbReference type="SUPFAM" id="SSF48371">
    <property type="entry name" value="ARM repeat"/>
    <property type="match status" value="1"/>
</dbReference>
<keyword evidence="3" id="KW-0677">Repeat</keyword>
<dbReference type="GO" id="GO:0007064">
    <property type="term" value="P:mitotic sister chromatid cohesion"/>
    <property type="evidence" value="ECO:0007669"/>
    <property type="project" value="InterPro"/>
</dbReference>
<evidence type="ECO:0000313" key="8">
    <source>
        <dbReference type="EMBL" id="NXY05179.1"/>
    </source>
</evidence>
<dbReference type="OrthoDB" id="200660at2759"/>
<dbReference type="GO" id="GO:0051301">
    <property type="term" value="P:cell division"/>
    <property type="evidence" value="ECO:0007669"/>
    <property type="project" value="UniProtKB-KW"/>
</dbReference>
<feature type="non-terminal residue" evidence="8">
    <location>
        <position position="1438"/>
    </location>
</feature>
<feature type="compositionally biased region" description="Low complexity" evidence="7">
    <location>
        <begin position="1157"/>
        <end position="1168"/>
    </location>
</feature>
<feature type="compositionally biased region" description="Acidic residues" evidence="7">
    <location>
        <begin position="1323"/>
        <end position="1332"/>
    </location>
</feature>
<feature type="compositionally biased region" description="Basic and acidic residues" evidence="7">
    <location>
        <begin position="1264"/>
        <end position="1273"/>
    </location>
</feature>
<comment type="subcellular location">
    <subcellularLocation>
        <location evidence="1">Nucleus</location>
    </subcellularLocation>
</comment>
<feature type="compositionally biased region" description="Acidic residues" evidence="7">
    <location>
        <begin position="1421"/>
        <end position="1432"/>
    </location>
</feature>
<dbReference type="GO" id="GO:0005634">
    <property type="term" value="C:nucleus"/>
    <property type="evidence" value="ECO:0007669"/>
    <property type="project" value="UniProtKB-SubCell"/>
</dbReference>
<dbReference type="Proteomes" id="UP000603297">
    <property type="component" value="Unassembled WGS sequence"/>
</dbReference>
<dbReference type="PANTHER" id="PTHR12663">
    <property type="entry name" value="ANDROGEN INDUCED INHIBITOR OF PROLIFERATION AS3 / PDS5-RELATED"/>
    <property type="match status" value="1"/>
</dbReference>
<dbReference type="InterPro" id="IPR011989">
    <property type="entry name" value="ARM-like"/>
</dbReference>
<keyword evidence="6" id="KW-0131">Cell cycle</keyword>
<evidence type="ECO:0000256" key="2">
    <source>
        <dbReference type="ARBA" id="ARBA00022618"/>
    </source>
</evidence>
<evidence type="ECO:0000256" key="4">
    <source>
        <dbReference type="ARBA" id="ARBA00022776"/>
    </source>
</evidence>
<feature type="compositionally biased region" description="Basic residues" evidence="7">
    <location>
        <begin position="1342"/>
        <end position="1353"/>
    </location>
</feature>
<dbReference type="FunFam" id="1.25.10.10:FF:001146">
    <property type="entry name" value="PDS5 cohesin associated factor B"/>
    <property type="match status" value="1"/>
</dbReference>
<keyword evidence="4" id="KW-0498">Mitosis</keyword>
<evidence type="ECO:0000256" key="7">
    <source>
        <dbReference type="SAM" id="MobiDB-lite"/>
    </source>
</evidence>
<accession>A0A852MU12</accession>
<feature type="compositionally biased region" description="Basic and acidic residues" evidence="7">
    <location>
        <begin position="1197"/>
        <end position="1213"/>
    </location>
</feature>
<evidence type="ECO:0000256" key="5">
    <source>
        <dbReference type="ARBA" id="ARBA00023242"/>
    </source>
</evidence>
<feature type="non-terminal residue" evidence="8">
    <location>
        <position position="1"/>
    </location>
</feature>
<dbReference type="FunFam" id="1.25.10.10:FF:000064">
    <property type="entry name" value="Sister chromatid cohesion protein PDS5 homolog A"/>
    <property type="match status" value="1"/>
</dbReference>
<sequence>MAHSKTRANDGKITYPPGVKEISDKISKEEMVRRLKMVVKTFMDMDQDSEEEKELYLNLALHLASDFFLKHPDKDVRLLVACCLADIFRIYAPEAPYTSPDKLKDIFMFITRQLKGLEDTKSPQFNRYFYLLENIAWVKSYNICFELEDSNEIFTQLYRTLFSVINNGHNQKVHMHMVDLMSSIICEGDTVSQELLDTVLVNLVPAHKNLNKQAYDLAKALLKRTAQAIEPYITNFFNQVLMLGKTSISDLSEHVFDLILELYNIDSHLLLSVLPQLEFKLKSNDNEERLQVVKLLAKMFGAKDSELASQNKPLWQCYLGRFNDIHVPIRLECVKFASHCLMNHPDLAKDLTEYLKVRSHDPEEAIRHDVIVSIVTAAKKDLLLVNDHLLNFVRERTLDKRWRVRKEAMMGLAQIYKKYSLQSEAGKEAAKQISWIKDKLLHIYYQNSIDDRLLVERIFAQYMVPHNLETNERMKCLYYLYATLDSNAVKALNEMWKCQNLLRHQVKDLVDLIKQPKTDASSKAIFSKVMVITRNLPDPGKAQDFMKKFTQVLEDDEKIRSQLEMLVSPTCSCKQAEGCVREITKKLGNPKQPTNPFLEMIKFLLERIAPVHIDTESISALIKQVNKSIDGTADDEDEGVPTDQAIRAGLELLKASIVLSFTHPISFHSAETFESLLACLKMDDEKVAEAALQIFKNTGSKIEEDFPHIRSALLPVLHHKAKKGPPRQAKYAIHCIHAIFSSKETQFAQIFEPLHKSLDPSNFEHLITPLVTIGHIAMLAPDQFAAPLKSLVATFIVKDLLMNDRLPGKKTTKLWVPDEEVSPETLIQAIKMMVRWLLGMKNNHSKSGTSTLRLLTTILHSDGDLTEQGKISKPDMSRLRLAAGNAIVKLAQEPCYHEIITLEQYQLCALAINDECYQVRQIFAQKLHKGLSRLRLPLEYMAICALCAKDPVKERRAHARQCLVKNINVRREYLKQHAAVSEKLLSLLPEYVVPYTIHLLAHDPDYVKVQDIEQLKDIKECLWFILEILMAKNENNSHAFIRKMVENIKQTKDAQGPDDQKMNEKLYTVCDVAMNIIMSKSTTYSLESPKDPVLPARYFTQPDKNFSNTKNYLPPEMKSFFTPGKPKAANVLGAVNKPLSSAGKQSQSKSARMETVSNASSSSNPSSPGRIKGRLDSTEMDHSENEEFTLASPLPGKKTDKRDDSDLSEMEKPRGRKKAAITDSEEKLSIDDLNKLGQEQKLRGSQRGRKRPAVVSESDETQWQEEKRLKEDVIESEDEQNSPPKKGRRGRPTRTNNGATPKEEPVAKSSKRSKKKQPPAAAVEEEEEEEERQTENIEQKTKGRQNRTSKRTQQRAEPSETSTVESAQSTPQKRRGRSSQTPPAQQKKIRAGRSKQAASKENESSEEMDVFQSGSPVSDDIPQEEVMEEEEVSTINVR</sequence>
<name>A0A852MU12_9PASS</name>
<feature type="region of interest" description="Disordered" evidence="7">
    <location>
        <begin position="1139"/>
        <end position="1438"/>
    </location>
</feature>
<organism evidence="8 9">
    <name type="scientific">Pteruthius melanotis</name>
    <dbReference type="NCBI Taxonomy" id="357074"/>
    <lineage>
        <taxon>Eukaryota</taxon>
        <taxon>Metazoa</taxon>
        <taxon>Chordata</taxon>
        <taxon>Craniata</taxon>
        <taxon>Vertebrata</taxon>
        <taxon>Euteleostomi</taxon>
        <taxon>Archelosauria</taxon>
        <taxon>Archosauria</taxon>
        <taxon>Dinosauria</taxon>
        <taxon>Saurischia</taxon>
        <taxon>Theropoda</taxon>
        <taxon>Coelurosauria</taxon>
        <taxon>Aves</taxon>
        <taxon>Neognathae</taxon>
        <taxon>Neoaves</taxon>
        <taxon>Telluraves</taxon>
        <taxon>Australaves</taxon>
        <taxon>Passeriformes</taxon>
        <taxon>Sylvioidea</taxon>
        <taxon>Timaliidae</taxon>
        <taxon>Pteruthius</taxon>
    </lineage>
</organism>
<dbReference type="PANTHER" id="PTHR12663:SF1">
    <property type="entry name" value="SISTER CHROMATID COHESION PROTEIN PDS5 HOMOLOG B"/>
    <property type="match status" value="1"/>
</dbReference>
<feature type="compositionally biased region" description="Basic and acidic residues" evidence="7">
    <location>
        <begin position="1224"/>
        <end position="1242"/>
    </location>
</feature>
<dbReference type="EMBL" id="WEIY01000232">
    <property type="protein sequence ID" value="NXY05179.1"/>
    <property type="molecule type" value="Genomic_DNA"/>
</dbReference>
<evidence type="ECO:0000256" key="6">
    <source>
        <dbReference type="ARBA" id="ARBA00023306"/>
    </source>
</evidence>
<dbReference type="CDD" id="cd19953">
    <property type="entry name" value="PDS5"/>
    <property type="match status" value="1"/>
</dbReference>
<gene>
    <name evidence="8" type="primary">Pds5b</name>
    <name evidence="8" type="ORF">PTEMEL_R07200</name>
</gene>
<feature type="compositionally biased region" description="Low complexity" evidence="7">
    <location>
        <begin position="1140"/>
        <end position="1150"/>
    </location>
</feature>
<evidence type="ECO:0000256" key="3">
    <source>
        <dbReference type="ARBA" id="ARBA00022737"/>
    </source>
</evidence>
<dbReference type="InterPro" id="IPR016024">
    <property type="entry name" value="ARM-type_fold"/>
</dbReference>
<keyword evidence="9" id="KW-1185">Reference proteome</keyword>
<keyword evidence="5" id="KW-0539">Nucleus</keyword>
<feature type="compositionally biased region" description="Basic and acidic residues" evidence="7">
    <location>
        <begin position="1173"/>
        <end position="1185"/>
    </location>
</feature>
<proteinExistence type="predicted"/>
<reference evidence="8" key="1">
    <citation type="submission" date="2020-02" db="EMBL/GenBank/DDBJ databases">
        <title>Bird 10,000 Genomes (B10K) Project - Family phase.</title>
        <authorList>
            <person name="Zhang G."/>
        </authorList>
    </citation>
    <scope>NUCLEOTIDE SEQUENCE</scope>
    <source>
        <strain evidence="8">B10K-IZ-033-77</strain>
    </source>
</reference>